<keyword evidence="1" id="KW-0732">Signal</keyword>
<protein>
    <submittedName>
        <fullName evidence="2">Putative beta-barrel porin</fullName>
    </submittedName>
</protein>
<dbReference type="SUPFAM" id="SSF56935">
    <property type="entry name" value="Porins"/>
    <property type="match status" value="1"/>
</dbReference>
<name>A0A4R6IIL8_9SPHI</name>
<feature type="signal peptide" evidence="1">
    <location>
        <begin position="1"/>
        <end position="22"/>
    </location>
</feature>
<evidence type="ECO:0000313" key="2">
    <source>
        <dbReference type="EMBL" id="TDO21803.1"/>
    </source>
</evidence>
<evidence type="ECO:0000313" key="3">
    <source>
        <dbReference type="Proteomes" id="UP000295499"/>
    </source>
</evidence>
<dbReference type="RefSeq" id="WP_133556591.1">
    <property type="nucleotide sequence ID" value="NZ_SNWM01000003.1"/>
</dbReference>
<dbReference type="EMBL" id="SNWM01000003">
    <property type="protein sequence ID" value="TDO21803.1"/>
    <property type="molecule type" value="Genomic_DNA"/>
</dbReference>
<organism evidence="2 3">
    <name type="scientific">Pedobacter duraquae</name>
    <dbReference type="NCBI Taxonomy" id="425511"/>
    <lineage>
        <taxon>Bacteria</taxon>
        <taxon>Pseudomonadati</taxon>
        <taxon>Bacteroidota</taxon>
        <taxon>Sphingobacteriia</taxon>
        <taxon>Sphingobacteriales</taxon>
        <taxon>Sphingobacteriaceae</taxon>
        <taxon>Pedobacter</taxon>
    </lineage>
</organism>
<gene>
    <name evidence="2" type="ORF">CLV32_2911</name>
</gene>
<dbReference type="Proteomes" id="UP000295499">
    <property type="component" value="Unassembled WGS sequence"/>
</dbReference>
<keyword evidence="3" id="KW-1185">Reference proteome</keyword>
<reference evidence="2 3" key="1">
    <citation type="submission" date="2019-03" db="EMBL/GenBank/DDBJ databases">
        <title>Genomic Encyclopedia of Archaeal and Bacterial Type Strains, Phase II (KMG-II): from individual species to whole genera.</title>
        <authorList>
            <person name="Goeker M."/>
        </authorList>
    </citation>
    <scope>NUCLEOTIDE SEQUENCE [LARGE SCALE GENOMIC DNA]</scope>
    <source>
        <strain evidence="2 3">DSM 19034</strain>
    </source>
</reference>
<accession>A0A4R6IIL8</accession>
<dbReference type="Pfam" id="PF14121">
    <property type="entry name" value="Porin_10"/>
    <property type="match status" value="1"/>
</dbReference>
<dbReference type="InterPro" id="IPR025631">
    <property type="entry name" value="Porin_10"/>
</dbReference>
<dbReference type="AlphaFoldDB" id="A0A4R6IIL8"/>
<evidence type="ECO:0000256" key="1">
    <source>
        <dbReference type="SAM" id="SignalP"/>
    </source>
</evidence>
<feature type="chain" id="PRO_5020723528" evidence="1">
    <location>
        <begin position="23"/>
        <end position="663"/>
    </location>
</feature>
<proteinExistence type="predicted"/>
<comment type="caution">
    <text evidence="2">The sequence shown here is derived from an EMBL/GenBank/DDBJ whole genome shotgun (WGS) entry which is preliminary data.</text>
</comment>
<dbReference type="OrthoDB" id="1489309at2"/>
<sequence length="663" mass="76437">MSKKLAYFLCCVCVFIGGRLHAQDLKTTVGDNKELDSLRKKMDSASDSVVFTSRYIRYTTLKLTKDSIQTLPLDTSMRGIQNFSVLAQPRHPTVNIGNLGLAARPMLFEPSKTIGFDAGFHALDYYQMNHDDILYYQARTPFTSLYYLSGSQAEQILKVTHSQNIKKNWNIGLNYNRIGADGIYARQRGDDLNGAFFTWYQSPSKRYNLWVNAIFNTLKAQENGAITNSQIFTTPSNITADAENVNLNASRQLSRRKSFMIKQSYFVGRIDTLAQEITSKILPTNKVTYTLTYDQNAYNFIKDENDTHLAIPRGLIDSVFTSDTTRYKHVQNEFIYSFFLRGKSSSIIKNELKLDVGIRHDFYNYAQYARYANLQNYYAYTNTFQNTSLLGNLGYRFSNRIDLNVDVQQIVQGRQIGDFLYEAKSNLLLSNSIGRIVLGAYLQNKSPEEVYNRYFGNHYNWVNDFERTKTLNMSFNYLNDKLKLDVGAQYYLINNYLYFKQVGNTTTIAPDQAGNINMLKITAGKKFNVGKFYLESYLVYQKTDQPSVLRTPEIYTFHSFYVDQTVFKVLRTNIGFDVKYNTPFESYGYSPAAGQFFLTSAGNKLNTQPVVDVFLRASLRKANIFVKYDYVNQGLQSKGYYLTDKYPTPNRMLKFGVRWNFYD</sequence>